<keyword evidence="4" id="KW-1003">Cell membrane</keyword>
<dbReference type="GO" id="GO:0022857">
    <property type="term" value="F:transmembrane transporter activity"/>
    <property type="evidence" value="ECO:0007669"/>
    <property type="project" value="InterPro"/>
</dbReference>
<evidence type="ECO:0000256" key="1">
    <source>
        <dbReference type="ARBA" id="ARBA00004651"/>
    </source>
</evidence>
<name>A0A1M4YG45_9FIRM</name>
<dbReference type="GO" id="GO:0005886">
    <property type="term" value="C:plasma membrane"/>
    <property type="evidence" value="ECO:0007669"/>
    <property type="project" value="UniProtKB-SubCell"/>
</dbReference>
<evidence type="ECO:0000256" key="8">
    <source>
        <dbReference type="SAM" id="Phobius"/>
    </source>
</evidence>
<evidence type="ECO:0000256" key="5">
    <source>
        <dbReference type="ARBA" id="ARBA00022692"/>
    </source>
</evidence>
<dbReference type="PANTHER" id="PTHR30472:SF25">
    <property type="entry name" value="ABC TRANSPORTER PERMEASE PROTEIN MJ0876-RELATED"/>
    <property type="match status" value="1"/>
</dbReference>
<keyword evidence="5 8" id="KW-0812">Transmembrane</keyword>
<organism evidence="9 10">
    <name type="scientific">Tissierella praeacuta DSM 18095</name>
    <dbReference type="NCBI Taxonomy" id="1123404"/>
    <lineage>
        <taxon>Bacteria</taxon>
        <taxon>Bacillati</taxon>
        <taxon>Bacillota</taxon>
        <taxon>Tissierellia</taxon>
        <taxon>Tissierellales</taxon>
        <taxon>Tissierellaceae</taxon>
        <taxon>Tissierella</taxon>
    </lineage>
</organism>
<feature type="transmembrane region" description="Helical" evidence="8">
    <location>
        <begin position="161"/>
        <end position="182"/>
    </location>
</feature>
<dbReference type="RefSeq" id="WP_072977058.1">
    <property type="nucleotide sequence ID" value="NZ_FQTY01000017.1"/>
</dbReference>
<keyword evidence="10" id="KW-1185">Reference proteome</keyword>
<dbReference type="CDD" id="cd06550">
    <property type="entry name" value="TM_ABC_iron-siderophores_like"/>
    <property type="match status" value="1"/>
</dbReference>
<gene>
    <name evidence="9" type="ORF">SAMN02745784_02626</name>
</gene>
<accession>A0A1M4YG45</accession>
<keyword evidence="6 8" id="KW-1133">Transmembrane helix</keyword>
<feature type="transmembrane region" description="Helical" evidence="8">
    <location>
        <begin position="12"/>
        <end position="36"/>
    </location>
</feature>
<feature type="transmembrane region" description="Helical" evidence="8">
    <location>
        <begin position="252"/>
        <end position="281"/>
    </location>
</feature>
<feature type="transmembrane region" description="Helical" evidence="8">
    <location>
        <begin position="119"/>
        <end position="149"/>
    </location>
</feature>
<feature type="transmembrane region" description="Helical" evidence="8">
    <location>
        <begin position="323"/>
        <end position="340"/>
    </location>
</feature>
<keyword evidence="3" id="KW-0813">Transport</keyword>
<dbReference type="PANTHER" id="PTHR30472">
    <property type="entry name" value="FERRIC ENTEROBACTIN TRANSPORT SYSTEM PERMEASE PROTEIN"/>
    <property type="match status" value="1"/>
</dbReference>
<dbReference type="SUPFAM" id="SSF81345">
    <property type="entry name" value="ABC transporter involved in vitamin B12 uptake, BtuC"/>
    <property type="match status" value="1"/>
</dbReference>
<evidence type="ECO:0000313" key="9">
    <source>
        <dbReference type="EMBL" id="SHF04701.1"/>
    </source>
</evidence>
<evidence type="ECO:0000256" key="7">
    <source>
        <dbReference type="ARBA" id="ARBA00023136"/>
    </source>
</evidence>
<evidence type="ECO:0000256" key="2">
    <source>
        <dbReference type="ARBA" id="ARBA00007935"/>
    </source>
</evidence>
<evidence type="ECO:0000256" key="4">
    <source>
        <dbReference type="ARBA" id="ARBA00022475"/>
    </source>
</evidence>
<dbReference type="GeneID" id="90995343"/>
<dbReference type="STRING" id="1123404.SAMN02745784_02626"/>
<protein>
    <submittedName>
        <fullName evidence="9">Iron complex transport system permease protein</fullName>
    </submittedName>
</protein>
<feature type="transmembrane region" description="Helical" evidence="8">
    <location>
        <begin position="208"/>
        <end position="229"/>
    </location>
</feature>
<dbReference type="GO" id="GO:0033214">
    <property type="term" value="P:siderophore-iron import into cell"/>
    <property type="evidence" value="ECO:0007669"/>
    <property type="project" value="TreeGrafter"/>
</dbReference>
<dbReference type="Pfam" id="PF01032">
    <property type="entry name" value="FecCD"/>
    <property type="match status" value="1"/>
</dbReference>
<dbReference type="EMBL" id="FQTY01000017">
    <property type="protein sequence ID" value="SHF04701.1"/>
    <property type="molecule type" value="Genomic_DNA"/>
</dbReference>
<dbReference type="AlphaFoldDB" id="A0A1M4YG45"/>
<keyword evidence="7 8" id="KW-0472">Membrane</keyword>
<dbReference type="FunFam" id="1.10.3470.10:FF:000001">
    <property type="entry name" value="Vitamin B12 ABC transporter permease BtuC"/>
    <property type="match status" value="1"/>
</dbReference>
<comment type="similarity">
    <text evidence="2">Belongs to the binding-protein-dependent transport system permease family. FecCD subfamily.</text>
</comment>
<dbReference type="InterPro" id="IPR000522">
    <property type="entry name" value="ABC_transptr_permease_BtuC"/>
</dbReference>
<dbReference type="Proteomes" id="UP000184114">
    <property type="component" value="Unassembled WGS sequence"/>
</dbReference>
<dbReference type="Gene3D" id="1.10.3470.10">
    <property type="entry name" value="ABC transporter involved in vitamin B12 uptake, BtuC"/>
    <property type="match status" value="1"/>
</dbReference>
<proteinExistence type="inferred from homology"/>
<sequence>MTDNSKVYTRHFQLILVSLLIILVLSLLFTLCLGAMKISPINTYNIILEKIFGVTPSTDNIFTDAEVNIIWKIRLPRVLLSIFVGAGLALCGGIMQATVQNPMAEPYILGISSGAYLGAVFSIFLGLGVSTALGAFIGSVIATIAVISLASYGGRITSVKLVLSGMVVNTLFSAISNFIISLSGDSEGTMSMKFWTMGSLTRAKWDNIWFPIIIVVLCSIFFITQYRILNTMLAGDEAAITLGINLTFYRKIYMLVVSLLTGVLVSACGIIGFVGLIIPHIVRSLVGADHKKLIPVSLLVGSIFLVWADAIARILISNREIPIGIITALIGSPLFIYILIETGYGFGTNN</sequence>
<reference evidence="10" key="1">
    <citation type="submission" date="2016-11" db="EMBL/GenBank/DDBJ databases">
        <authorList>
            <person name="Varghese N."/>
            <person name="Submissions S."/>
        </authorList>
    </citation>
    <scope>NUCLEOTIDE SEQUENCE [LARGE SCALE GENOMIC DNA]</scope>
    <source>
        <strain evidence="10">DSM 18095</strain>
    </source>
</reference>
<evidence type="ECO:0000256" key="3">
    <source>
        <dbReference type="ARBA" id="ARBA00022448"/>
    </source>
</evidence>
<evidence type="ECO:0000313" key="10">
    <source>
        <dbReference type="Proteomes" id="UP000184114"/>
    </source>
</evidence>
<dbReference type="InterPro" id="IPR037294">
    <property type="entry name" value="ABC_BtuC-like"/>
</dbReference>
<feature type="transmembrane region" description="Helical" evidence="8">
    <location>
        <begin position="78"/>
        <end position="99"/>
    </location>
</feature>
<feature type="transmembrane region" description="Helical" evidence="8">
    <location>
        <begin position="293"/>
        <end position="316"/>
    </location>
</feature>
<comment type="subcellular location">
    <subcellularLocation>
        <location evidence="1">Cell membrane</location>
        <topology evidence="1">Multi-pass membrane protein</topology>
    </subcellularLocation>
</comment>
<evidence type="ECO:0000256" key="6">
    <source>
        <dbReference type="ARBA" id="ARBA00022989"/>
    </source>
</evidence>